<dbReference type="Gene3D" id="2.60.200.20">
    <property type="match status" value="1"/>
</dbReference>
<reference evidence="4" key="1">
    <citation type="journal article" date="2017" name="Genome Biol.">
        <title>Comparative genomics reveals high biological diversity and specific adaptations in the industrially and medically important fungal genus Aspergillus.</title>
        <authorList>
            <person name="de Vries R.P."/>
            <person name="Riley R."/>
            <person name="Wiebenga A."/>
            <person name="Aguilar-Osorio G."/>
            <person name="Amillis S."/>
            <person name="Uchima C.A."/>
            <person name="Anderluh G."/>
            <person name="Asadollahi M."/>
            <person name="Askin M."/>
            <person name="Barry K."/>
            <person name="Battaglia E."/>
            <person name="Bayram O."/>
            <person name="Benocci T."/>
            <person name="Braus-Stromeyer S.A."/>
            <person name="Caldana C."/>
            <person name="Canovas D."/>
            <person name="Cerqueira G.C."/>
            <person name="Chen F."/>
            <person name="Chen W."/>
            <person name="Choi C."/>
            <person name="Clum A."/>
            <person name="Dos Santos R.A."/>
            <person name="Damasio A.R."/>
            <person name="Diallinas G."/>
            <person name="Emri T."/>
            <person name="Fekete E."/>
            <person name="Flipphi M."/>
            <person name="Freyberg S."/>
            <person name="Gallo A."/>
            <person name="Gournas C."/>
            <person name="Habgood R."/>
            <person name="Hainaut M."/>
            <person name="Harispe M.L."/>
            <person name="Henrissat B."/>
            <person name="Hilden K.S."/>
            <person name="Hope R."/>
            <person name="Hossain A."/>
            <person name="Karabika E."/>
            <person name="Karaffa L."/>
            <person name="Karanyi Z."/>
            <person name="Krasevec N."/>
            <person name="Kuo A."/>
            <person name="Kusch H."/>
            <person name="LaButti K."/>
            <person name="Lagendijk E.L."/>
            <person name="Lapidus A."/>
            <person name="Levasseur A."/>
            <person name="Lindquist E."/>
            <person name="Lipzen A."/>
            <person name="Logrieco A.F."/>
            <person name="MacCabe A."/>
            <person name="Maekelae M.R."/>
            <person name="Malavazi I."/>
            <person name="Melin P."/>
            <person name="Meyer V."/>
            <person name="Mielnichuk N."/>
            <person name="Miskei M."/>
            <person name="Molnar A.P."/>
            <person name="Mule G."/>
            <person name="Ngan C.Y."/>
            <person name="Orejas M."/>
            <person name="Orosz E."/>
            <person name="Ouedraogo J.P."/>
            <person name="Overkamp K.M."/>
            <person name="Park H.-S."/>
            <person name="Perrone G."/>
            <person name="Piumi F."/>
            <person name="Punt P.J."/>
            <person name="Ram A.F."/>
            <person name="Ramon A."/>
            <person name="Rauscher S."/>
            <person name="Record E."/>
            <person name="Riano-Pachon D.M."/>
            <person name="Robert V."/>
            <person name="Roehrig J."/>
            <person name="Ruller R."/>
            <person name="Salamov A."/>
            <person name="Salih N.S."/>
            <person name="Samson R.A."/>
            <person name="Sandor E."/>
            <person name="Sanguinetti M."/>
            <person name="Schuetze T."/>
            <person name="Sepcic K."/>
            <person name="Shelest E."/>
            <person name="Sherlock G."/>
            <person name="Sophianopoulou V."/>
            <person name="Squina F.M."/>
            <person name="Sun H."/>
            <person name="Susca A."/>
            <person name="Todd R.B."/>
            <person name="Tsang A."/>
            <person name="Unkles S.E."/>
            <person name="van de Wiele N."/>
            <person name="van Rossen-Uffink D."/>
            <person name="Oliveira J.V."/>
            <person name="Vesth T.C."/>
            <person name="Visser J."/>
            <person name="Yu J.-H."/>
            <person name="Zhou M."/>
            <person name="Andersen M.R."/>
            <person name="Archer D.B."/>
            <person name="Baker S.E."/>
            <person name="Benoit I."/>
            <person name="Brakhage A.A."/>
            <person name="Braus G.H."/>
            <person name="Fischer R."/>
            <person name="Frisvad J.C."/>
            <person name="Goldman G.H."/>
            <person name="Houbraken J."/>
            <person name="Oakley B."/>
            <person name="Pocsi I."/>
            <person name="Scazzocchio C."/>
            <person name="Seiboth B."/>
            <person name="vanKuyk P.A."/>
            <person name="Wortman J."/>
            <person name="Dyer P.S."/>
            <person name="Grigoriev I.V."/>
        </authorList>
    </citation>
    <scope>NUCLEOTIDE SEQUENCE [LARGE SCALE GENOMIC DNA]</scope>
    <source>
        <strain evidence="4">CBS 506.65</strain>
    </source>
</reference>
<feature type="region of interest" description="Disordered" evidence="1">
    <location>
        <begin position="193"/>
        <end position="354"/>
    </location>
</feature>
<feature type="region of interest" description="Disordered" evidence="1">
    <location>
        <begin position="578"/>
        <end position="645"/>
    </location>
</feature>
<dbReference type="InterPro" id="IPR000253">
    <property type="entry name" value="FHA_dom"/>
</dbReference>
<feature type="region of interest" description="Disordered" evidence="1">
    <location>
        <begin position="541"/>
        <end position="560"/>
    </location>
</feature>
<feature type="compositionally biased region" description="Polar residues" evidence="1">
    <location>
        <begin position="201"/>
        <end position="211"/>
    </location>
</feature>
<dbReference type="SUPFAM" id="SSF49879">
    <property type="entry name" value="SMAD/FHA domain"/>
    <property type="match status" value="1"/>
</dbReference>
<dbReference type="RefSeq" id="XP_022583266.1">
    <property type="nucleotide sequence ID" value="XM_022724709.1"/>
</dbReference>
<sequence length="685" mass="73892">MADKQVVITLHPLFKPDQFPFRSLTLSTDCKYVDIGRSSKREAKNLVPAHHNAWFDSRVMSRKHARLGTSANMEFVYIRDYESMHGTYLNDMKIASGLDVPLASGDVLTFGTVVTRGADTFEPLKVRCECQWFKDSDPRQDGPLIKKAMNSFSVPDDDSDSDSEIMDIESTSVRAKSIGIDVFQIEKSSFPTDLEYHDPLDQTSPATSLPNQDAADVGEAPTGSSKGMFNEVPQASSTHGQEQITDAEGSQKSPIVVDGDQPLVTPRSTPPTNSAEAQTPDEQVSIADSEDDSQDEGDYIIWCPPLSDDDAESMASSSPSEVAAYPPPCVEPYSDVENESNYSHDSNGGSEHSIKDHSAYLKAGEELKDSSTNAIEPTVQVAQSQAPVFWPVPGYKPDLSQPPCERPVEPPVPGASSIGHFKTALEEWAPHPQSAVPYETTFPPRQNPVPTYHDGPFVVSGLSAPNMTCTAGPSSIGDPWAGDLTKHTQRYACVRNSMPCLSTFISPTHSHDTTTPRDNNASLPSVQAPKVHTRVSIADILDATDPEHTDPPRVTLKRKAPEMEMDSIISAPIESQVHSAPDNAMSMSQDAQPQNISGPVDLSQLSAISSTGDKPSANEEAEASQPPVSPLSRSEEPLRKKARVENEAPHARGYISHAATALVGAVVGGLGTIALLASLPPDFFN</sequence>
<feature type="compositionally biased region" description="Low complexity" evidence="1">
    <location>
        <begin position="313"/>
        <end position="324"/>
    </location>
</feature>
<evidence type="ECO:0000259" key="2">
    <source>
        <dbReference type="PROSITE" id="PS50006"/>
    </source>
</evidence>
<evidence type="ECO:0000313" key="3">
    <source>
        <dbReference type="EMBL" id="OJJ48756.1"/>
    </source>
</evidence>
<dbReference type="STRING" id="1073090.A0A1L9SNQ5"/>
<dbReference type="PANTHER" id="PTHR15715">
    <property type="entry name" value="CENTROSOMAL PROTEIN OF 170 KDA"/>
    <property type="match status" value="1"/>
</dbReference>
<organism evidence="3 4">
    <name type="scientific">Penicilliopsis zonata CBS 506.65</name>
    <dbReference type="NCBI Taxonomy" id="1073090"/>
    <lineage>
        <taxon>Eukaryota</taxon>
        <taxon>Fungi</taxon>
        <taxon>Dikarya</taxon>
        <taxon>Ascomycota</taxon>
        <taxon>Pezizomycotina</taxon>
        <taxon>Eurotiomycetes</taxon>
        <taxon>Eurotiomycetidae</taxon>
        <taxon>Eurotiales</taxon>
        <taxon>Aspergillaceae</taxon>
        <taxon>Penicilliopsis</taxon>
    </lineage>
</organism>
<dbReference type="GO" id="GO:0005737">
    <property type="term" value="C:cytoplasm"/>
    <property type="evidence" value="ECO:0007669"/>
    <property type="project" value="TreeGrafter"/>
</dbReference>
<dbReference type="InterPro" id="IPR008984">
    <property type="entry name" value="SMAD_FHA_dom_sf"/>
</dbReference>
<gene>
    <name evidence="3" type="ORF">ASPZODRAFT_141014</name>
</gene>
<dbReference type="Proteomes" id="UP000184188">
    <property type="component" value="Unassembled WGS sequence"/>
</dbReference>
<evidence type="ECO:0000256" key="1">
    <source>
        <dbReference type="SAM" id="MobiDB-lite"/>
    </source>
</evidence>
<keyword evidence="4" id="KW-1185">Reference proteome</keyword>
<name>A0A1L9SNQ5_9EURO</name>
<feature type="compositionally biased region" description="Polar residues" evidence="1">
    <location>
        <begin position="585"/>
        <end position="613"/>
    </location>
</feature>
<dbReference type="InterPro" id="IPR051176">
    <property type="entry name" value="Cent_Immune-Sig_Mod"/>
</dbReference>
<dbReference type="VEuPathDB" id="FungiDB:ASPZODRAFT_141014"/>
<feature type="region of interest" description="Disordered" evidence="1">
    <location>
        <begin position="141"/>
        <end position="163"/>
    </location>
</feature>
<feature type="compositionally biased region" description="Basic and acidic residues" evidence="1">
    <location>
        <begin position="633"/>
        <end position="645"/>
    </location>
</feature>
<dbReference type="PROSITE" id="PS50006">
    <property type="entry name" value="FHA_DOMAIN"/>
    <property type="match status" value="1"/>
</dbReference>
<feature type="domain" description="FHA" evidence="2">
    <location>
        <begin position="33"/>
        <end position="94"/>
    </location>
</feature>
<feature type="compositionally biased region" description="Polar residues" evidence="1">
    <location>
        <begin position="339"/>
        <end position="350"/>
    </location>
</feature>
<feature type="compositionally biased region" description="Polar residues" evidence="1">
    <location>
        <begin position="266"/>
        <end position="282"/>
    </location>
</feature>
<dbReference type="PANTHER" id="PTHR15715:SF37">
    <property type="entry name" value="LD47843P"/>
    <property type="match status" value="1"/>
</dbReference>
<evidence type="ECO:0000313" key="4">
    <source>
        <dbReference type="Proteomes" id="UP000184188"/>
    </source>
</evidence>
<dbReference type="OrthoDB" id="4096268at2759"/>
<dbReference type="Pfam" id="PF00498">
    <property type="entry name" value="FHA"/>
    <property type="match status" value="1"/>
</dbReference>
<protein>
    <recommendedName>
        <fullName evidence="2">FHA domain-containing protein</fullName>
    </recommendedName>
</protein>
<feature type="compositionally biased region" description="Polar residues" evidence="1">
    <location>
        <begin position="222"/>
        <end position="253"/>
    </location>
</feature>
<accession>A0A1L9SNQ5</accession>
<dbReference type="GeneID" id="34611174"/>
<feature type="compositionally biased region" description="Acidic residues" evidence="1">
    <location>
        <begin position="288"/>
        <end position="298"/>
    </location>
</feature>
<dbReference type="AlphaFoldDB" id="A0A1L9SNQ5"/>
<proteinExistence type="predicted"/>
<dbReference type="EMBL" id="KV878339">
    <property type="protein sequence ID" value="OJJ48756.1"/>
    <property type="molecule type" value="Genomic_DNA"/>
</dbReference>